<dbReference type="Gramene" id="KOM43189">
    <property type="protein sequence ID" value="KOM43189"/>
    <property type="gene ID" value="LR48_Vigan05g079300"/>
</dbReference>
<organism evidence="1 2">
    <name type="scientific">Phaseolus angularis</name>
    <name type="common">Azuki bean</name>
    <name type="synonym">Vigna angularis</name>
    <dbReference type="NCBI Taxonomy" id="3914"/>
    <lineage>
        <taxon>Eukaryota</taxon>
        <taxon>Viridiplantae</taxon>
        <taxon>Streptophyta</taxon>
        <taxon>Embryophyta</taxon>
        <taxon>Tracheophyta</taxon>
        <taxon>Spermatophyta</taxon>
        <taxon>Magnoliopsida</taxon>
        <taxon>eudicotyledons</taxon>
        <taxon>Gunneridae</taxon>
        <taxon>Pentapetalae</taxon>
        <taxon>rosids</taxon>
        <taxon>fabids</taxon>
        <taxon>Fabales</taxon>
        <taxon>Fabaceae</taxon>
        <taxon>Papilionoideae</taxon>
        <taxon>50 kb inversion clade</taxon>
        <taxon>NPAAA clade</taxon>
        <taxon>indigoferoid/millettioid clade</taxon>
        <taxon>Phaseoleae</taxon>
        <taxon>Vigna</taxon>
    </lineage>
</organism>
<evidence type="ECO:0000313" key="2">
    <source>
        <dbReference type="Proteomes" id="UP000053144"/>
    </source>
</evidence>
<dbReference type="STRING" id="3914.A0A0L9UKV0"/>
<dbReference type="EMBL" id="CM003375">
    <property type="protein sequence ID" value="KOM43189.1"/>
    <property type="molecule type" value="Genomic_DNA"/>
</dbReference>
<dbReference type="AlphaFoldDB" id="A0A0L9UKV0"/>
<gene>
    <name evidence="1" type="ORF">LR48_Vigan05g079300</name>
</gene>
<evidence type="ECO:0000313" key="1">
    <source>
        <dbReference type="EMBL" id="KOM43189.1"/>
    </source>
</evidence>
<dbReference type="Proteomes" id="UP000053144">
    <property type="component" value="Chromosome 5"/>
</dbReference>
<accession>A0A0L9UKV0</accession>
<proteinExistence type="predicted"/>
<reference evidence="2" key="1">
    <citation type="journal article" date="2015" name="Proc. Natl. Acad. Sci. U.S.A.">
        <title>Genome sequencing of adzuki bean (Vigna angularis) provides insight into high starch and low fat accumulation and domestication.</title>
        <authorList>
            <person name="Yang K."/>
            <person name="Tian Z."/>
            <person name="Chen C."/>
            <person name="Luo L."/>
            <person name="Zhao B."/>
            <person name="Wang Z."/>
            <person name="Yu L."/>
            <person name="Li Y."/>
            <person name="Sun Y."/>
            <person name="Li W."/>
            <person name="Chen Y."/>
            <person name="Li Y."/>
            <person name="Zhang Y."/>
            <person name="Ai D."/>
            <person name="Zhao J."/>
            <person name="Shang C."/>
            <person name="Ma Y."/>
            <person name="Wu B."/>
            <person name="Wang M."/>
            <person name="Gao L."/>
            <person name="Sun D."/>
            <person name="Zhang P."/>
            <person name="Guo F."/>
            <person name="Wang W."/>
            <person name="Li Y."/>
            <person name="Wang J."/>
            <person name="Varshney R.K."/>
            <person name="Wang J."/>
            <person name="Ling H.Q."/>
            <person name="Wan P."/>
        </authorList>
    </citation>
    <scope>NUCLEOTIDE SEQUENCE</scope>
    <source>
        <strain evidence="2">cv. Jingnong 6</strain>
    </source>
</reference>
<sequence>MPFLCILRLNPTFPSFSSLLRRERNQPQVKFVIVGTQQPASEPAVVMLPSLKGVAPAPISHICCLVNSIWMVRFGELKGVGAMIEQVKGFSYSVFYLHGASPFLPTVDGDVQEKHNESITTT</sequence>
<protein>
    <submittedName>
        <fullName evidence="1">Uncharacterized protein</fullName>
    </submittedName>
</protein>
<name>A0A0L9UKV0_PHAAN</name>